<keyword evidence="8" id="KW-0150">Chloroplast</keyword>
<evidence type="ECO:0000313" key="9">
    <source>
        <dbReference type="EMBL" id="KAL3523078.1"/>
    </source>
</evidence>
<organism evidence="9 10">
    <name type="scientific">Cinchona calisaya</name>
    <dbReference type="NCBI Taxonomy" id="153742"/>
    <lineage>
        <taxon>Eukaryota</taxon>
        <taxon>Viridiplantae</taxon>
        <taxon>Streptophyta</taxon>
        <taxon>Embryophyta</taxon>
        <taxon>Tracheophyta</taxon>
        <taxon>Spermatophyta</taxon>
        <taxon>Magnoliopsida</taxon>
        <taxon>eudicotyledons</taxon>
        <taxon>Gunneridae</taxon>
        <taxon>Pentapetalae</taxon>
        <taxon>asterids</taxon>
        <taxon>lamiids</taxon>
        <taxon>Gentianales</taxon>
        <taxon>Rubiaceae</taxon>
        <taxon>Cinchonoideae</taxon>
        <taxon>Cinchoneae</taxon>
        <taxon>Cinchona</taxon>
    </lineage>
</organism>
<comment type="subcellular location">
    <subcellularLocation>
        <location evidence="1">Membrane</location>
        <topology evidence="1">Multi-pass membrane protein</topology>
    </subcellularLocation>
    <subcellularLocation>
        <location evidence="8">Plastid</location>
        <location evidence="8">Chloroplast membrane</location>
        <topology evidence="8">Multi-pass membrane protein</topology>
    </subcellularLocation>
</comment>
<evidence type="ECO:0000256" key="3">
    <source>
        <dbReference type="ARBA" id="ARBA00022692"/>
    </source>
</evidence>
<dbReference type="EMBL" id="JBJUIK010000007">
    <property type="protein sequence ID" value="KAL3523078.1"/>
    <property type="molecule type" value="Genomic_DNA"/>
</dbReference>
<dbReference type="PANTHER" id="PTHR31187">
    <property type="match status" value="1"/>
</dbReference>
<comment type="similarity">
    <text evidence="8">Belongs to the ADP/ATP translocase tlc family.</text>
</comment>
<evidence type="ECO:0000313" key="10">
    <source>
        <dbReference type="Proteomes" id="UP001630127"/>
    </source>
</evidence>
<evidence type="ECO:0000256" key="6">
    <source>
        <dbReference type="ARBA" id="ARBA00022989"/>
    </source>
</evidence>
<gene>
    <name evidence="9" type="ORF">ACH5RR_015912</name>
</gene>
<dbReference type="AlphaFoldDB" id="A0ABD2ZUV2"/>
<evidence type="ECO:0000256" key="5">
    <source>
        <dbReference type="ARBA" id="ARBA00022840"/>
    </source>
</evidence>
<evidence type="ECO:0000256" key="8">
    <source>
        <dbReference type="RuleBase" id="RU363121"/>
    </source>
</evidence>
<sequence length="146" mass="15906">MSERILDALLVLSHPSHQAGTLTALFVEFAAALGRVWFPGIGAIELELEAPIPILLFGIYQLIGSAAWSRFDEDDKEDVCQISLNKATHNYFHPTALADKLLNTLGPAFLGPIAIITIWSYSLFYVMADLWGSVVISVSFGGLLIS</sequence>
<dbReference type="GO" id="GO:0031969">
    <property type="term" value="C:chloroplast membrane"/>
    <property type="evidence" value="ECO:0007669"/>
    <property type="project" value="UniProtKB-SubCell"/>
</dbReference>
<protein>
    <recommendedName>
        <fullName evidence="8">ADP,ATP carrier protein</fullName>
    </recommendedName>
</protein>
<dbReference type="GO" id="GO:0005524">
    <property type="term" value="F:ATP binding"/>
    <property type="evidence" value="ECO:0007669"/>
    <property type="project" value="UniProtKB-KW"/>
</dbReference>
<keyword evidence="7 8" id="KW-0472">Membrane</keyword>
<feature type="transmembrane region" description="Helical" evidence="8">
    <location>
        <begin position="101"/>
        <end position="119"/>
    </location>
</feature>
<reference evidence="9 10" key="1">
    <citation type="submission" date="2024-11" db="EMBL/GenBank/DDBJ databases">
        <title>A near-complete genome assembly of Cinchona calisaya.</title>
        <authorList>
            <person name="Lian D.C."/>
            <person name="Zhao X.W."/>
            <person name="Wei L."/>
        </authorList>
    </citation>
    <scope>NUCLEOTIDE SEQUENCE [LARGE SCALE GENOMIC DNA]</scope>
    <source>
        <tissue evidence="9">Nenye</tissue>
    </source>
</reference>
<keyword evidence="2 8" id="KW-0813">Transport</keyword>
<dbReference type="Proteomes" id="UP001630127">
    <property type="component" value="Unassembled WGS sequence"/>
</dbReference>
<keyword evidence="10" id="KW-1185">Reference proteome</keyword>
<dbReference type="InterPro" id="IPR004667">
    <property type="entry name" value="ADP_ATP_car_bac_type"/>
</dbReference>
<feature type="transmembrane region" description="Helical" evidence="8">
    <location>
        <begin position="125"/>
        <end position="145"/>
    </location>
</feature>
<keyword evidence="6 8" id="KW-1133">Transmembrane helix</keyword>
<keyword evidence="8" id="KW-0934">Plastid</keyword>
<evidence type="ECO:0000256" key="2">
    <source>
        <dbReference type="ARBA" id="ARBA00022448"/>
    </source>
</evidence>
<keyword evidence="4 8" id="KW-0547">Nucleotide-binding</keyword>
<keyword evidence="3 8" id="KW-0812">Transmembrane</keyword>
<evidence type="ECO:0000256" key="1">
    <source>
        <dbReference type="ARBA" id="ARBA00004141"/>
    </source>
</evidence>
<keyword evidence="5 8" id="KW-0067">ATP-binding</keyword>
<name>A0ABD2ZUV2_9GENT</name>
<dbReference type="Pfam" id="PF03219">
    <property type="entry name" value="TLC"/>
    <property type="match status" value="1"/>
</dbReference>
<dbReference type="PANTHER" id="PTHR31187:SF13">
    <property type="entry name" value="ADP,ATP CARRIER PROTEIN 1, CHLOROPLASTIC"/>
    <property type="match status" value="1"/>
</dbReference>
<comment type="caution">
    <text evidence="8">Lacks conserved residue(s) required for the propagation of feature annotation.</text>
</comment>
<evidence type="ECO:0000256" key="4">
    <source>
        <dbReference type="ARBA" id="ARBA00022741"/>
    </source>
</evidence>
<evidence type="ECO:0000256" key="7">
    <source>
        <dbReference type="ARBA" id="ARBA00023136"/>
    </source>
</evidence>
<accession>A0ABD2ZUV2</accession>
<proteinExistence type="inferred from homology"/>
<comment type="caution">
    <text evidence="9">The sequence shown here is derived from an EMBL/GenBank/DDBJ whole genome shotgun (WGS) entry which is preliminary data.</text>
</comment>